<dbReference type="Pfam" id="PF13527">
    <property type="entry name" value="Acetyltransf_9"/>
    <property type="match status" value="1"/>
</dbReference>
<name>A0ABD6DBZ3_9EURY</name>
<dbReference type="InterPro" id="IPR000182">
    <property type="entry name" value="GNAT_dom"/>
</dbReference>
<proteinExistence type="predicted"/>
<dbReference type="RefSeq" id="WP_256396242.1">
    <property type="nucleotide sequence ID" value="NZ_JANHDJ010000003.1"/>
</dbReference>
<keyword evidence="2" id="KW-0012">Acyltransferase</keyword>
<dbReference type="AlphaFoldDB" id="A0ABD6DBZ3"/>
<keyword evidence="3" id="KW-1185">Reference proteome</keyword>
<dbReference type="PROSITE" id="PS51186">
    <property type="entry name" value="GNAT"/>
    <property type="match status" value="1"/>
</dbReference>
<reference evidence="2 3" key="1">
    <citation type="journal article" date="2019" name="Int. J. Syst. Evol. Microbiol.">
        <title>The Global Catalogue of Microorganisms (GCM) 10K type strain sequencing project: providing services to taxonomists for standard genome sequencing and annotation.</title>
        <authorList>
            <consortium name="The Broad Institute Genomics Platform"/>
            <consortium name="The Broad Institute Genome Sequencing Center for Infectious Disease"/>
            <person name="Wu L."/>
            <person name="Ma J."/>
        </authorList>
    </citation>
    <scope>NUCLEOTIDE SEQUENCE [LARGE SCALE GENOMIC DNA]</scope>
    <source>
        <strain evidence="2 3">CGMCC 1.10593</strain>
    </source>
</reference>
<dbReference type="GO" id="GO:0016746">
    <property type="term" value="F:acyltransferase activity"/>
    <property type="evidence" value="ECO:0007669"/>
    <property type="project" value="UniProtKB-KW"/>
</dbReference>
<evidence type="ECO:0000259" key="1">
    <source>
        <dbReference type="PROSITE" id="PS51186"/>
    </source>
</evidence>
<sequence length="374" mass="42443">MDGTHRQPTGEYQVRPYQPGDRAGFLSLYERVWGRPKSTDWFEWRFGANPYRDGIRMIVADSGDGLVGAEPLLPFRLQVDGTEWEAYQPVDWIVHPDHRRRGLFTRMTETLLDDYLPEVSLLFNFPNSQLRPGLEKHNWEVVGPVVCRYRIQNTRRFTDRANVKELPAAIALATKHGTPLIRAGLGALDRITATAADVTVERHAELPVETVHELYRSARPERIHVPRDRPFLRWRFANPNWETRTYVAAHEEAAVASIITATEETPSCRVTHLLDIQPVTDRIARPAAVDALLSAVVDDATDADLLRAPTNCYPRVFRRHGFYRDDTFPLSVVATTTTHAIRLPDPTVASASLPTDRLTDPDSWRLTVGDLDIE</sequence>
<dbReference type="Proteomes" id="UP001597052">
    <property type="component" value="Unassembled WGS sequence"/>
</dbReference>
<evidence type="ECO:0000313" key="3">
    <source>
        <dbReference type="Proteomes" id="UP001597052"/>
    </source>
</evidence>
<dbReference type="InterPro" id="IPR016181">
    <property type="entry name" value="Acyl_CoA_acyltransferase"/>
</dbReference>
<evidence type="ECO:0000313" key="2">
    <source>
        <dbReference type="EMBL" id="MFD1642845.1"/>
    </source>
</evidence>
<feature type="domain" description="N-acetyltransferase" evidence="1">
    <location>
        <begin position="12"/>
        <end position="169"/>
    </location>
</feature>
<organism evidence="2 3">
    <name type="scientific">Halohasta litorea</name>
    <dbReference type="NCBI Taxonomy" id="869891"/>
    <lineage>
        <taxon>Archaea</taxon>
        <taxon>Methanobacteriati</taxon>
        <taxon>Methanobacteriota</taxon>
        <taxon>Stenosarchaea group</taxon>
        <taxon>Halobacteria</taxon>
        <taxon>Halobacteriales</taxon>
        <taxon>Haloferacaceae</taxon>
        <taxon>Halohasta</taxon>
    </lineage>
</organism>
<dbReference type="EC" id="2.3.1.-" evidence="2"/>
<comment type="caution">
    <text evidence="2">The sequence shown here is derived from an EMBL/GenBank/DDBJ whole genome shotgun (WGS) entry which is preliminary data.</text>
</comment>
<protein>
    <submittedName>
        <fullName evidence="2">GNAT family N-acetyltransferase</fullName>
        <ecNumber evidence="2">2.3.1.-</ecNumber>
    </submittedName>
</protein>
<gene>
    <name evidence="2" type="ORF">ACFSBW_13270</name>
</gene>
<keyword evidence="2" id="KW-0808">Transferase</keyword>
<dbReference type="EMBL" id="JBHUDM010000003">
    <property type="protein sequence ID" value="MFD1642845.1"/>
    <property type="molecule type" value="Genomic_DNA"/>
</dbReference>
<dbReference type="Gene3D" id="3.40.630.30">
    <property type="match status" value="1"/>
</dbReference>
<dbReference type="SUPFAM" id="SSF55729">
    <property type="entry name" value="Acyl-CoA N-acyltransferases (Nat)"/>
    <property type="match status" value="1"/>
</dbReference>
<accession>A0ABD6DBZ3</accession>